<feature type="region of interest" description="Disordered" evidence="1">
    <location>
        <begin position="307"/>
        <end position="355"/>
    </location>
</feature>
<feature type="compositionally biased region" description="Polar residues" evidence="1">
    <location>
        <begin position="339"/>
        <end position="355"/>
    </location>
</feature>
<evidence type="ECO:0000256" key="1">
    <source>
        <dbReference type="SAM" id="MobiDB-lite"/>
    </source>
</evidence>
<reference evidence="5" key="1">
    <citation type="journal article" date="2017" name="Nat. Commun.">
        <title>The asparagus genome sheds light on the origin and evolution of a young Y chromosome.</title>
        <authorList>
            <person name="Harkess A."/>
            <person name="Zhou J."/>
            <person name="Xu C."/>
            <person name="Bowers J.E."/>
            <person name="Van der Hulst R."/>
            <person name="Ayyampalayam S."/>
            <person name="Mercati F."/>
            <person name="Riccardi P."/>
            <person name="McKain M.R."/>
            <person name="Kakrana A."/>
            <person name="Tang H."/>
            <person name="Ray J."/>
            <person name="Groenendijk J."/>
            <person name="Arikit S."/>
            <person name="Mathioni S.M."/>
            <person name="Nakano M."/>
            <person name="Shan H."/>
            <person name="Telgmann-Rauber A."/>
            <person name="Kanno A."/>
            <person name="Yue Z."/>
            <person name="Chen H."/>
            <person name="Li W."/>
            <person name="Chen Y."/>
            <person name="Xu X."/>
            <person name="Zhang Y."/>
            <person name="Luo S."/>
            <person name="Chen H."/>
            <person name="Gao J."/>
            <person name="Mao Z."/>
            <person name="Pires J.C."/>
            <person name="Luo M."/>
            <person name="Kudrna D."/>
            <person name="Wing R.A."/>
            <person name="Meyers B.C."/>
            <person name="Yi K."/>
            <person name="Kong H."/>
            <person name="Lavrijsen P."/>
            <person name="Sunseri F."/>
            <person name="Falavigna A."/>
            <person name="Ye Y."/>
            <person name="Leebens-Mack J.H."/>
            <person name="Chen G."/>
        </authorList>
    </citation>
    <scope>NUCLEOTIDE SEQUENCE [LARGE SCALE GENOMIC DNA]</scope>
    <source>
        <strain evidence="5">cv. DH0086</strain>
    </source>
</reference>
<evidence type="ECO:0000259" key="3">
    <source>
        <dbReference type="Pfam" id="PF14389"/>
    </source>
</evidence>
<dbReference type="InterPro" id="IPR025757">
    <property type="entry name" value="MIP1_Leuzipper"/>
</dbReference>
<proteinExistence type="predicted"/>
<dbReference type="Pfam" id="PF14389">
    <property type="entry name" value="Lzipper-MIP1"/>
    <property type="match status" value="1"/>
</dbReference>
<feature type="region of interest" description="Disordered" evidence="1">
    <location>
        <begin position="158"/>
        <end position="263"/>
    </location>
</feature>
<dbReference type="Proteomes" id="UP000243459">
    <property type="component" value="Chromosome 5"/>
</dbReference>
<dbReference type="InterPro" id="IPR006869">
    <property type="entry name" value="DUF547"/>
</dbReference>
<sequence length="610" mass="68941">MALDGKRIRYKSWQRTEEPVSDPRSGMQALKKSETFARVDSMETPGVSCSSPYCSLYRIRRSQSLSEAREDILNVSPRPSHCNPNLRLNRRLHGRSSLCISENTSQSSCRNYMASTEVRQQKSATELIKEISTLEIEVLHLERYLLSLYRTTFDQYLTSSPSNTTQASRSPVQHHTGPVLQDTNRIPIEHQESHASSSYYMNDEMDQSRSLERNEMKSDSNCRRSEDSPAHDIGPVSDASSGPSLREDPKYDDPSSTMPGHQNLADLLGTTIADHVPQTPSKLSEDIIRCICSIYCKLATPPTQQMDLFSSPTPSASSSSTLSPGDARDSWSPRCHYEATTSPSSFDSPKNKQSPYSNMIEVPRLSIDGDRFGYASNMLNIFRSLIRRLDKIKPEKMDHEEQLAFWINIHNALVMHAFLAYGLHQNQMKSNFSILKAAYDIGGHSVNAYDIQSSILGCQLHRPATGLRTLLLPSMKLKKGKDKHPYALKNPEPLSHFALCLGAYSDPAIRAYKAKNIYGELKLAKEEFVQANVSIQKESKITMPKILGYYARDASLDLFALVEMCSDCMPDEARKRIQGCIFRRKLDKCVEWSPYKSSFRYLVHRDLAKH</sequence>
<feature type="compositionally biased region" description="Basic and acidic residues" evidence="1">
    <location>
        <begin position="326"/>
        <end position="337"/>
    </location>
</feature>
<feature type="domain" description="Ternary complex factor MIP1 leucine-zipper" evidence="3">
    <location>
        <begin position="115"/>
        <end position="155"/>
    </location>
</feature>
<evidence type="ECO:0000313" key="4">
    <source>
        <dbReference type="EMBL" id="ONK68763.1"/>
    </source>
</evidence>
<dbReference type="OMA" id="KNFEWLP"/>
<accession>A0A5P1ESX1</accession>
<dbReference type="PANTHER" id="PTHR23054:SF15">
    <property type="entry name" value="OS08G0515700 PROTEIN"/>
    <property type="match status" value="1"/>
</dbReference>
<dbReference type="PANTHER" id="PTHR23054">
    <property type="entry name" value="TERNARY COMPLEX FACTOR MIP1, LEUCINE-ZIPPER-RELATED"/>
    <property type="match status" value="1"/>
</dbReference>
<feature type="compositionally biased region" description="Basic and acidic residues" evidence="1">
    <location>
        <begin position="206"/>
        <end position="230"/>
    </location>
</feature>
<feature type="domain" description="DUF547" evidence="2">
    <location>
        <begin position="395"/>
        <end position="529"/>
    </location>
</feature>
<feature type="compositionally biased region" description="Polar residues" evidence="1">
    <location>
        <begin position="158"/>
        <end position="173"/>
    </location>
</feature>
<name>A0A5P1ESX1_ASPOF</name>
<dbReference type="AlphaFoldDB" id="A0A5P1ESX1"/>
<protein>
    <recommendedName>
        <fullName evidence="6">DUF547 domain-containing protein</fullName>
    </recommendedName>
</protein>
<keyword evidence="5" id="KW-1185">Reference proteome</keyword>
<organism evidence="4 5">
    <name type="scientific">Asparagus officinalis</name>
    <name type="common">Garden asparagus</name>
    <dbReference type="NCBI Taxonomy" id="4686"/>
    <lineage>
        <taxon>Eukaryota</taxon>
        <taxon>Viridiplantae</taxon>
        <taxon>Streptophyta</taxon>
        <taxon>Embryophyta</taxon>
        <taxon>Tracheophyta</taxon>
        <taxon>Spermatophyta</taxon>
        <taxon>Magnoliopsida</taxon>
        <taxon>Liliopsida</taxon>
        <taxon>Asparagales</taxon>
        <taxon>Asparagaceae</taxon>
        <taxon>Asparagoideae</taxon>
        <taxon>Asparagus</taxon>
    </lineage>
</organism>
<evidence type="ECO:0000259" key="2">
    <source>
        <dbReference type="Pfam" id="PF04784"/>
    </source>
</evidence>
<dbReference type="EMBL" id="CM007385">
    <property type="protein sequence ID" value="ONK68763.1"/>
    <property type="molecule type" value="Genomic_DNA"/>
</dbReference>
<evidence type="ECO:0000313" key="5">
    <source>
        <dbReference type="Proteomes" id="UP000243459"/>
    </source>
</evidence>
<dbReference type="Gramene" id="ONK68763">
    <property type="protein sequence ID" value="ONK68763"/>
    <property type="gene ID" value="A4U43_C05F15750"/>
</dbReference>
<feature type="compositionally biased region" description="Low complexity" evidence="1">
    <location>
        <begin position="310"/>
        <end position="324"/>
    </location>
</feature>
<evidence type="ECO:0008006" key="6">
    <source>
        <dbReference type="Google" id="ProtNLM"/>
    </source>
</evidence>
<gene>
    <name evidence="4" type="ORF">A4U43_C05F15750</name>
</gene>
<dbReference type="Pfam" id="PF04784">
    <property type="entry name" value="DUF547"/>
    <property type="match status" value="1"/>
</dbReference>